<accession>A0A010S5A1</accession>
<dbReference type="InterPro" id="IPR036583">
    <property type="entry name" value="23S_rRNA_IVS_sf"/>
</dbReference>
<dbReference type="PATRIC" id="fig|1042209.11.peg.589"/>
<name>A0A010S5A1_PSEFL</name>
<dbReference type="Proteomes" id="UP000022611">
    <property type="component" value="Unassembled WGS sequence"/>
</dbReference>
<sequence length="118" mass="13233">MAMHTDLSIYKASLGLLQMATNLTRNIPRDLKQSLGKRVIDECIDVLMLIARANSTRDKRPHLTLLVEKVQVIEFLMRLFKESRFISVGQHATAIEVTTSIGKQANAWKRSTPTAPAT</sequence>
<dbReference type="EMBL" id="AFOY02000004">
    <property type="protein sequence ID" value="EXF95759.1"/>
    <property type="molecule type" value="Genomic_DNA"/>
</dbReference>
<dbReference type="HOGENOM" id="CLU_144676_1_0_6"/>
<evidence type="ECO:0000313" key="2">
    <source>
        <dbReference type="EMBL" id="EXF95759.1"/>
    </source>
</evidence>
<dbReference type="eggNOG" id="ENOG5032VU6">
    <property type="taxonomic scope" value="Bacteria"/>
</dbReference>
<proteinExistence type="predicted"/>
<protein>
    <recommendedName>
        <fullName evidence="1">bAvd-like domain-containing protein</fullName>
    </recommendedName>
</protein>
<comment type="caution">
    <text evidence="2">The sequence shown here is derived from an EMBL/GenBank/DDBJ whole genome shotgun (WGS) entry which is preliminary data.</text>
</comment>
<feature type="domain" description="bAvd-like" evidence="1">
    <location>
        <begin position="16"/>
        <end position="111"/>
    </location>
</feature>
<dbReference type="AlphaFoldDB" id="A0A010S5A1"/>
<organism evidence="2 3">
    <name type="scientific">Pseudomonas fluorescens HK44</name>
    <dbReference type="NCBI Taxonomy" id="1042209"/>
    <lineage>
        <taxon>Bacteria</taxon>
        <taxon>Pseudomonadati</taxon>
        <taxon>Pseudomonadota</taxon>
        <taxon>Gammaproteobacteria</taxon>
        <taxon>Pseudomonadales</taxon>
        <taxon>Pseudomonadaceae</taxon>
        <taxon>Pseudomonas</taxon>
    </lineage>
</organism>
<dbReference type="Pfam" id="PF22296">
    <property type="entry name" value="bAvd"/>
    <property type="match status" value="1"/>
</dbReference>
<dbReference type="OrthoDB" id="8595978at2"/>
<evidence type="ECO:0000313" key="3">
    <source>
        <dbReference type="Proteomes" id="UP000022611"/>
    </source>
</evidence>
<gene>
    <name evidence="2" type="ORF">HK44_020335</name>
</gene>
<reference evidence="2 3" key="1">
    <citation type="journal article" date="2011" name="J. Bacteriol.">
        <title>Draft genome sequence of the polycyclic aromatic hydrocarbon-degrading, genetically engineered bioluminescent bioreporter Pseudomonas fluorescens HK44.</title>
        <authorList>
            <person name="Chauhan A."/>
            <person name="Layton A.C."/>
            <person name="Williams D.E."/>
            <person name="Smartt A.E."/>
            <person name="Ripp S."/>
            <person name="Karpinets T.V."/>
            <person name="Brown S.D."/>
            <person name="Sayler G.S."/>
        </authorList>
    </citation>
    <scope>NUCLEOTIDE SEQUENCE [LARGE SCALE GENOMIC DNA]</scope>
    <source>
        <strain evidence="2 3">HK44</strain>
    </source>
</reference>
<dbReference type="Gene3D" id="1.20.1440.60">
    <property type="entry name" value="23S rRNA-intervening sequence"/>
    <property type="match status" value="1"/>
</dbReference>
<dbReference type="CDD" id="cd16376">
    <property type="entry name" value="Avd_like"/>
    <property type="match status" value="1"/>
</dbReference>
<evidence type="ECO:0000259" key="1">
    <source>
        <dbReference type="Pfam" id="PF22296"/>
    </source>
</evidence>
<dbReference type="InterPro" id="IPR055360">
    <property type="entry name" value="bAvd"/>
</dbReference>
<dbReference type="RefSeq" id="WP_019689884.1">
    <property type="nucleotide sequence ID" value="NZ_AFOY02000004.1"/>
</dbReference>